<feature type="transmembrane region" description="Helical" evidence="11">
    <location>
        <begin position="300"/>
        <end position="320"/>
    </location>
</feature>
<feature type="transmembrane region" description="Helical" evidence="11">
    <location>
        <begin position="54"/>
        <end position="76"/>
    </location>
</feature>
<comment type="function">
    <text evidence="1">Putative odorant or sperm cell receptor.</text>
</comment>
<feature type="transmembrane region" description="Helical" evidence="11">
    <location>
        <begin position="265"/>
        <end position="288"/>
    </location>
</feature>
<evidence type="ECO:0000256" key="1">
    <source>
        <dbReference type="ARBA" id="ARBA00003929"/>
    </source>
</evidence>
<reference evidence="13" key="2">
    <citation type="submission" date="2025-09" db="UniProtKB">
        <authorList>
            <consortium name="Ensembl"/>
        </authorList>
    </citation>
    <scope>IDENTIFICATION</scope>
</reference>
<evidence type="ECO:0000256" key="7">
    <source>
        <dbReference type="ARBA" id="ARBA00023040"/>
    </source>
</evidence>
<keyword evidence="7" id="KW-0297">G-protein coupled receptor</keyword>
<dbReference type="Gene3D" id="1.20.1070.10">
    <property type="entry name" value="Rhodopsin 7-helix transmembrane proteins"/>
    <property type="match status" value="1"/>
</dbReference>
<dbReference type="GO" id="GO:0016020">
    <property type="term" value="C:membrane"/>
    <property type="evidence" value="ECO:0007669"/>
    <property type="project" value="UniProtKB-SubCell"/>
</dbReference>
<evidence type="ECO:0000313" key="13">
    <source>
        <dbReference type="Ensembl" id="ENSCWAP00000023323.1"/>
    </source>
</evidence>
<dbReference type="GO" id="GO:0004984">
    <property type="term" value="F:olfactory receptor activity"/>
    <property type="evidence" value="ECO:0007669"/>
    <property type="project" value="InterPro"/>
</dbReference>
<reference evidence="13" key="1">
    <citation type="submission" date="2025-08" db="UniProtKB">
        <authorList>
            <consortium name="Ensembl"/>
        </authorList>
    </citation>
    <scope>IDENTIFICATION</scope>
</reference>
<sequence>MTISLKATSITLSISFLYLFCLPRKRGIMDQNNQSTVTEFLLLGLSERPEQQPLLFNIFLAMYLVTMLGNLLIILATGSDLHLHTPMYFFLANLSFADACFSSTIVPKMLVNIQTHSETISYEGCLSQMYLLMTFGALDDFLLGVMAYDCYVAICRPLHYSTLMSPLVCVLLLAACWVLTSFAALLHTLLMARLSFCASKTIQHFFCDVVPLLQLSCSDTRTNQVAVFIVGSVVLTGPLSLVILSYARIIPTILRIPSASGRQKAFSTCGSHLTVVFLFYGTAISVYLDPPLSHSGGKDRVAAVIYTVVIPMLNPFIYSLRNSDVKTALKKLLGIHTLLFLLVSL</sequence>
<keyword evidence="3" id="KW-0716">Sensory transduction</keyword>
<dbReference type="InterPro" id="IPR000725">
    <property type="entry name" value="Olfact_rcpt"/>
</dbReference>
<dbReference type="InterPro" id="IPR000276">
    <property type="entry name" value="GPCR_Rhodpsn"/>
</dbReference>
<accession>A0A8C3XC18</accession>
<keyword evidence="6 11" id="KW-1133">Transmembrane helix</keyword>
<dbReference type="PRINTS" id="PR00245">
    <property type="entry name" value="OLFACTORYR"/>
</dbReference>
<dbReference type="FunFam" id="1.20.1070.10:FF:000009">
    <property type="entry name" value="Olfactory receptor"/>
    <property type="match status" value="1"/>
</dbReference>
<feature type="transmembrane region" description="Helical" evidence="11">
    <location>
        <begin position="225"/>
        <end position="244"/>
    </location>
</feature>
<evidence type="ECO:0000256" key="6">
    <source>
        <dbReference type="ARBA" id="ARBA00022989"/>
    </source>
</evidence>
<evidence type="ECO:0000313" key="14">
    <source>
        <dbReference type="Proteomes" id="UP000694540"/>
    </source>
</evidence>
<dbReference type="GO" id="GO:0004930">
    <property type="term" value="F:G protein-coupled receptor activity"/>
    <property type="evidence" value="ECO:0007669"/>
    <property type="project" value="UniProtKB-KW"/>
</dbReference>
<dbReference type="CDD" id="cd15918">
    <property type="entry name" value="7tmA_OR1_7-like"/>
    <property type="match status" value="1"/>
</dbReference>
<proteinExistence type="predicted"/>
<dbReference type="PROSITE" id="PS50262">
    <property type="entry name" value="G_PROTEIN_RECEP_F1_2"/>
    <property type="match status" value="1"/>
</dbReference>
<dbReference type="SUPFAM" id="SSF81321">
    <property type="entry name" value="Family A G protein-coupled receptor-like"/>
    <property type="match status" value="1"/>
</dbReference>
<protein>
    <recommendedName>
        <fullName evidence="12">G-protein coupled receptors family 1 profile domain-containing protein</fullName>
    </recommendedName>
</protein>
<evidence type="ECO:0000256" key="2">
    <source>
        <dbReference type="ARBA" id="ARBA00004141"/>
    </source>
</evidence>
<dbReference type="PRINTS" id="PR00237">
    <property type="entry name" value="GPCRRHODOPSN"/>
</dbReference>
<dbReference type="AlphaFoldDB" id="A0A8C3XC18"/>
<keyword evidence="10" id="KW-0807">Transducer</keyword>
<keyword evidence="14" id="KW-1185">Reference proteome</keyword>
<evidence type="ECO:0000256" key="9">
    <source>
        <dbReference type="ARBA" id="ARBA00023170"/>
    </source>
</evidence>
<keyword evidence="8 11" id="KW-0472">Membrane</keyword>
<name>A0A8C3XC18_9CETA</name>
<keyword evidence="5" id="KW-0552">Olfaction</keyword>
<dbReference type="InterPro" id="IPR017452">
    <property type="entry name" value="GPCR_Rhodpsn_7TM"/>
</dbReference>
<feature type="transmembrane region" description="Helical" evidence="11">
    <location>
        <begin position="163"/>
        <end position="186"/>
    </location>
</feature>
<evidence type="ECO:0000256" key="5">
    <source>
        <dbReference type="ARBA" id="ARBA00022725"/>
    </source>
</evidence>
<organism evidence="13 14">
    <name type="scientific">Catagonus wagneri</name>
    <name type="common">Chacoan peccary</name>
    <dbReference type="NCBI Taxonomy" id="51154"/>
    <lineage>
        <taxon>Eukaryota</taxon>
        <taxon>Metazoa</taxon>
        <taxon>Chordata</taxon>
        <taxon>Craniata</taxon>
        <taxon>Vertebrata</taxon>
        <taxon>Euteleostomi</taxon>
        <taxon>Mammalia</taxon>
        <taxon>Eutheria</taxon>
        <taxon>Laurasiatheria</taxon>
        <taxon>Artiodactyla</taxon>
        <taxon>Suina</taxon>
        <taxon>Tayassuidae</taxon>
        <taxon>Catagonus</taxon>
    </lineage>
</organism>
<dbReference type="Pfam" id="PF13853">
    <property type="entry name" value="7tm_4"/>
    <property type="match status" value="1"/>
</dbReference>
<evidence type="ECO:0000256" key="11">
    <source>
        <dbReference type="SAM" id="Phobius"/>
    </source>
</evidence>
<feature type="transmembrane region" description="Helical" evidence="11">
    <location>
        <begin position="130"/>
        <end position="151"/>
    </location>
</feature>
<comment type="subcellular location">
    <subcellularLocation>
        <location evidence="2">Membrane</location>
        <topology evidence="2">Multi-pass membrane protein</topology>
    </subcellularLocation>
</comment>
<evidence type="ECO:0000256" key="10">
    <source>
        <dbReference type="ARBA" id="ARBA00023224"/>
    </source>
</evidence>
<dbReference type="GeneTree" id="ENSGT00940000164886"/>
<keyword evidence="4 11" id="KW-0812">Transmembrane</keyword>
<keyword evidence="9" id="KW-0675">Receptor</keyword>
<evidence type="ECO:0000256" key="4">
    <source>
        <dbReference type="ARBA" id="ARBA00022692"/>
    </source>
</evidence>
<evidence type="ECO:0000259" key="12">
    <source>
        <dbReference type="PROSITE" id="PS50262"/>
    </source>
</evidence>
<feature type="domain" description="G-protein coupled receptors family 1 profile" evidence="12">
    <location>
        <begin position="69"/>
        <end position="318"/>
    </location>
</feature>
<dbReference type="PANTHER" id="PTHR48001">
    <property type="entry name" value="OLFACTORY RECEPTOR"/>
    <property type="match status" value="1"/>
</dbReference>
<dbReference type="Ensembl" id="ENSCWAT00000025277.1">
    <property type="protein sequence ID" value="ENSCWAP00000023323.1"/>
    <property type="gene ID" value="ENSCWAG00000017767.1"/>
</dbReference>
<evidence type="ECO:0000256" key="8">
    <source>
        <dbReference type="ARBA" id="ARBA00023136"/>
    </source>
</evidence>
<dbReference type="Proteomes" id="UP000694540">
    <property type="component" value="Unplaced"/>
</dbReference>
<evidence type="ECO:0000256" key="3">
    <source>
        <dbReference type="ARBA" id="ARBA00022606"/>
    </source>
</evidence>